<dbReference type="SUPFAM" id="SSF52075">
    <property type="entry name" value="Outer arm dynein light chain 1"/>
    <property type="match status" value="1"/>
</dbReference>
<keyword evidence="2" id="KW-0677">Repeat</keyword>
<dbReference type="OrthoDB" id="1517790at2759"/>
<evidence type="ECO:0000313" key="5">
    <source>
        <dbReference type="Proteomes" id="UP000028582"/>
    </source>
</evidence>
<feature type="region of interest" description="Disordered" evidence="3">
    <location>
        <begin position="279"/>
        <end position="356"/>
    </location>
</feature>
<gene>
    <name evidence="4" type="ORF">F444_06308</name>
</gene>
<evidence type="ECO:0000313" key="4">
    <source>
        <dbReference type="EMBL" id="ETO78845.1"/>
    </source>
</evidence>
<dbReference type="PROSITE" id="PS51450">
    <property type="entry name" value="LRR"/>
    <property type="match status" value="3"/>
</dbReference>
<dbReference type="InterPro" id="IPR001611">
    <property type="entry name" value="Leu-rich_rpt"/>
</dbReference>
<dbReference type="PANTHER" id="PTHR15454:SF56">
    <property type="entry name" value="PROTEIN PHOSPHATASE 1 REGULATORY SUBUNIT 7-RELATED"/>
    <property type="match status" value="1"/>
</dbReference>
<dbReference type="SMART" id="SM00369">
    <property type="entry name" value="LRR_TYP"/>
    <property type="match status" value="4"/>
</dbReference>
<feature type="compositionally biased region" description="Polar residues" evidence="3">
    <location>
        <begin position="321"/>
        <end position="335"/>
    </location>
</feature>
<dbReference type="Gene3D" id="3.80.10.10">
    <property type="entry name" value="Ribonuclease Inhibitor"/>
    <property type="match status" value="2"/>
</dbReference>
<dbReference type="EMBL" id="ANJA01001166">
    <property type="protein sequence ID" value="ETO78845.1"/>
    <property type="molecule type" value="Genomic_DNA"/>
</dbReference>
<dbReference type="GO" id="GO:0005737">
    <property type="term" value="C:cytoplasm"/>
    <property type="evidence" value="ECO:0007669"/>
    <property type="project" value="TreeGrafter"/>
</dbReference>
<dbReference type="PANTHER" id="PTHR15454">
    <property type="entry name" value="NISCHARIN RELATED"/>
    <property type="match status" value="1"/>
</dbReference>
<evidence type="ECO:0000256" key="2">
    <source>
        <dbReference type="ARBA" id="ARBA00022737"/>
    </source>
</evidence>
<accession>A0A081AIY4</accession>
<name>A0A081AIY4_PHYNI</name>
<comment type="caution">
    <text evidence="4">The sequence shown here is derived from an EMBL/GenBank/DDBJ whole genome shotgun (WGS) entry which is preliminary data.</text>
</comment>
<evidence type="ECO:0000256" key="3">
    <source>
        <dbReference type="SAM" id="MobiDB-lite"/>
    </source>
</evidence>
<evidence type="ECO:0000256" key="1">
    <source>
        <dbReference type="ARBA" id="ARBA00022614"/>
    </source>
</evidence>
<feature type="region of interest" description="Disordered" evidence="3">
    <location>
        <begin position="610"/>
        <end position="629"/>
    </location>
</feature>
<dbReference type="Pfam" id="PF14580">
    <property type="entry name" value="LRR_9"/>
    <property type="match status" value="1"/>
</dbReference>
<dbReference type="SMART" id="SM00365">
    <property type="entry name" value="LRR_SD22"/>
    <property type="match status" value="3"/>
</dbReference>
<dbReference type="InterPro" id="IPR032675">
    <property type="entry name" value="LRR_dom_sf"/>
</dbReference>
<keyword evidence="1" id="KW-0433">Leucine-rich repeat</keyword>
<evidence type="ECO:0008006" key="6">
    <source>
        <dbReference type="Google" id="ProtNLM"/>
    </source>
</evidence>
<sequence length="629" mass="69859">MEVHHENMDTPGTLTLTTDVVMNRAGVYDLVALKELILRDEELTHVDETCAQTLASLEILSLSHNRLASLEHFQYLVNLIELNVNFNQIERLDNLQCSGLEKLFIANNKIVDISPLRKLPELNTLSVYGNCITDLDSALHTCRSLPRLRSLDLGGNPCSRDVEGYKFRVVKALSRLKMLDGDHITQLDKELTEEFFASMHRGSKQRNNGFIGARPFTAPAAGVRGSLAATIPETTVSNGTDPFASNLMPRGNVRLFRDDFLNNNPILLEYLSQDAGGVSASVENTSNSTLESDQVTDDNSLPTTSSFVDKMRSANPLPRSETGTTVADAVDSTNPGGLKKLSLSPSVSTSHLGVDPSDPNTTIRKLLKHIEVLMETLDKCKNHQLDAVSKSLLEENKQLQTENNNLPILQEEIRDLKKQLASAQGDPGEARMLETKRVKSLEQQNASLQRENARLREMLLRQTKETEKSLNDLKSPRTPSDGNETAAKHQSQRLAHSELLDESSLIDMELTELILHNEVSLELIRNGIKNTKKEWEEHFQQAKVEDTARVRPQTSMGFTSYSSRSREGLDSFLGVAQDAATRDRRLHTSAGFRNGPEAHLLRQMPVHPLTSIRETSSSDGSSTTNILTL</sequence>
<feature type="compositionally biased region" description="Basic and acidic residues" evidence="3">
    <location>
        <begin position="464"/>
        <end position="475"/>
    </location>
</feature>
<feature type="region of interest" description="Disordered" evidence="3">
    <location>
        <begin position="464"/>
        <end position="494"/>
    </location>
</feature>
<reference evidence="4 5" key="1">
    <citation type="submission" date="2013-11" db="EMBL/GenBank/DDBJ databases">
        <title>The Genome Sequence of Phytophthora parasitica P1976.</title>
        <authorList>
            <consortium name="The Broad Institute Genomics Platform"/>
            <person name="Russ C."/>
            <person name="Tyler B."/>
            <person name="Panabieres F."/>
            <person name="Shan W."/>
            <person name="Tripathy S."/>
            <person name="Grunwald N."/>
            <person name="Machado M."/>
            <person name="Johnson C.S."/>
            <person name="Walker B."/>
            <person name="Young S."/>
            <person name="Zeng Q."/>
            <person name="Gargeya S."/>
            <person name="Fitzgerald M."/>
            <person name="Haas B."/>
            <person name="Abouelleil A."/>
            <person name="Allen A.W."/>
            <person name="Alvarado L."/>
            <person name="Arachchi H.M."/>
            <person name="Berlin A.M."/>
            <person name="Chapman S.B."/>
            <person name="Gainer-Dewar J."/>
            <person name="Goldberg J."/>
            <person name="Griggs A."/>
            <person name="Gujja S."/>
            <person name="Hansen M."/>
            <person name="Howarth C."/>
            <person name="Imamovic A."/>
            <person name="Ireland A."/>
            <person name="Larimer J."/>
            <person name="McCowan C."/>
            <person name="Murphy C."/>
            <person name="Pearson M."/>
            <person name="Poon T.W."/>
            <person name="Priest M."/>
            <person name="Roberts A."/>
            <person name="Saif S."/>
            <person name="Shea T."/>
            <person name="Sisk P."/>
            <person name="Sykes S."/>
            <person name="Wortman J."/>
            <person name="Nusbaum C."/>
            <person name="Birren B."/>
        </authorList>
    </citation>
    <scope>NUCLEOTIDE SEQUENCE [LARGE SCALE GENOMIC DNA]</scope>
    <source>
        <strain evidence="4 5">P1976</strain>
    </source>
</reference>
<organism evidence="4 5">
    <name type="scientific">Phytophthora nicotianae P1976</name>
    <dbReference type="NCBI Taxonomy" id="1317066"/>
    <lineage>
        <taxon>Eukaryota</taxon>
        <taxon>Sar</taxon>
        <taxon>Stramenopiles</taxon>
        <taxon>Oomycota</taxon>
        <taxon>Peronosporomycetes</taxon>
        <taxon>Peronosporales</taxon>
        <taxon>Peronosporaceae</taxon>
        <taxon>Phytophthora</taxon>
    </lineage>
</organism>
<dbReference type="AlphaFoldDB" id="A0A081AIY4"/>
<feature type="compositionally biased region" description="Polar residues" evidence="3">
    <location>
        <begin position="281"/>
        <end position="307"/>
    </location>
</feature>
<feature type="compositionally biased region" description="Polar residues" evidence="3">
    <location>
        <begin position="477"/>
        <end position="494"/>
    </location>
</feature>
<dbReference type="Proteomes" id="UP000028582">
    <property type="component" value="Unassembled WGS sequence"/>
</dbReference>
<protein>
    <recommendedName>
        <fullName evidence="6">U2A'/phosphoprotein 32 family A C-terminal domain-containing protein</fullName>
    </recommendedName>
</protein>
<dbReference type="InterPro" id="IPR003591">
    <property type="entry name" value="Leu-rich_rpt_typical-subtyp"/>
</dbReference>
<proteinExistence type="predicted"/>
<feature type="compositionally biased region" description="Polar residues" evidence="3">
    <location>
        <begin position="612"/>
        <end position="629"/>
    </location>
</feature>